<evidence type="ECO:0000313" key="2">
    <source>
        <dbReference type="EMBL" id="CUO16946.1"/>
    </source>
</evidence>
<gene>
    <name evidence="2" type="ORF">ERS852470_01624</name>
</gene>
<keyword evidence="1" id="KW-0472">Membrane</keyword>
<dbReference type="RefSeq" id="WP_042402421.1">
    <property type="nucleotide sequence ID" value="NZ_CYYT01000009.1"/>
</dbReference>
<protein>
    <submittedName>
        <fullName evidence="2">Uncharacterized protein</fullName>
    </submittedName>
</protein>
<feature type="transmembrane region" description="Helical" evidence="1">
    <location>
        <begin position="35"/>
        <end position="56"/>
    </location>
</feature>
<dbReference type="AlphaFoldDB" id="A0A174C6B6"/>
<dbReference type="EMBL" id="CYZV01000015">
    <property type="protein sequence ID" value="CUO16946.1"/>
    <property type="molecule type" value="Genomic_DNA"/>
</dbReference>
<evidence type="ECO:0000313" key="3">
    <source>
        <dbReference type="Proteomes" id="UP000095558"/>
    </source>
</evidence>
<reference evidence="2 3" key="1">
    <citation type="submission" date="2015-09" db="EMBL/GenBank/DDBJ databases">
        <authorList>
            <consortium name="Pathogen Informatics"/>
        </authorList>
    </citation>
    <scope>NUCLEOTIDE SEQUENCE [LARGE SCALE GENOMIC DNA]</scope>
    <source>
        <strain evidence="2 3">2789STDY5834855</strain>
    </source>
</reference>
<sequence>MSRHYCNKESSCCNNNCCNPCEGYSNGVLGFGNSFFYILAILLIFGGGGFGPGSFFGDYNNIYRCSGFNTGWCNDSGSNNSIFNNSNFSSNTLSNSNFSNSNIAGLISGLSGNGNFDIGNLTDFTN</sequence>
<keyword evidence="1" id="KW-1133">Transmembrane helix</keyword>
<keyword evidence="1" id="KW-0812">Transmembrane</keyword>
<evidence type="ECO:0000256" key="1">
    <source>
        <dbReference type="SAM" id="Phobius"/>
    </source>
</evidence>
<dbReference type="GeneID" id="83013313"/>
<organism evidence="2 3">
    <name type="scientific">Clostridium disporicum</name>
    <dbReference type="NCBI Taxonomy" id="84024"/>
    <lineage>
        <taxon>Bacteria</taxon>
        <taxon>Bacillati</taxon>
        <taxon>Bacillota</taxon>
        <taxon>Clostridia</taxon>
        <taxon>Eubacteriales</taxon>
        <taxon>Clostridiaceae</taxon>
        <taxon>Clostridium</taxon>
    </lineage>
</organism>
<accession>A0A174C6B6</accession>
<dbReference type="Proteomes" id="UP000095558">
    <property type="component" value="Unassembled WGS sequence"/>
</dbReference>
<name>A0A174C6B6_9CLOT</name>
<proteinExistence type="predicted"/>